<sequence length="268" mass="30993">MARLKGKFLIGTIGNLTFKTDKKGQILQRKIGKGHIKQTKATKTTARVFGKASSFSLCVRKNFGYVMGDHYDGEMVNRFNKENFAIFRQCYQPETERYEFKTDYFQRLNGFDFNVASPLKNSLWLVPSVQLSGRELLIRLPDCEIQTDFKFPTKSNICTLELMIYLISIRTGFEKQINLEPLQISNDQKIIPAREWKVEIPDGCICITGMLLYYYDYHSQQQVKIPINHKEFNPAAILDASVSDGEFNLPWDSSWQSSGLQFQPKIRE</sequence>
<dbReference type="Proteomes" id="UP000184287">
    <property type="component" value="Unassembled WGS sequence"/>
</dbReference>
<name>A0A1M5JCN3_9SPHI</name>
<evidence type="ECO:0000313" key="2">
    <source>
        <dbReference type="Proteomes" id="UP000184287"/>
    </source>
</evidence>
<reference evidence="2" key="1">
    <citation type="submission" date="2016-11" db="EMBL/GenBank/DDBJ databases">
        <authorList>
            <person name="Varghese N."/>
            <person name="Submissions S."/>
        </authorList>
    </citation>
    <scope>NUCLEOTIDE SEQUENCE [LARGE SCALE GENOMIC DNA]</scope>
    <source>
        <strain evidence="2">DSM 16990</strain>
    </source>
</reference>
<organism evidence="1 2">
    <name type="scientific">Pedobacter caeni</name>
    <dbReference type="NCBI Taxonomy" id="288992"/>
    <lineage>
        <taxon>Bacteria</taxon>
        <taxon>Pseudomonadati</taxon>
        <taxon>Bacteroidota</taxon>
        <taxon>Sphingobacteriia</taxon>
        <taxon>Sphingobacteriales</taxon>
        <taxon>Sphingobacteriaceae</taxon>
        <taxon>Pedobacter</taxon>
    </lineage>
</organism>
<accession>A0A1M5JCN3</accession>
<evidence type="ECO:0000313" key="1">
    <source>
        <dbReference type="EMBL" id="SHG38376.1"/>
    </source>
</evidence>
<dbReference type="OrthoDB" id="680708at2"/>
<dbReference type="AlphaFoldDB" id="A0A1M5JCN3"/>
<dbReference type="RefSeq" id="WP_073234792.1">
    <property type="nucleotide sequence ID" value="NZ_FQUQ01000005.1"/>
</dbReference>
<keyword evidence="2" id="KW-1185">Reference proteome</keyword>
<gene>
    <name evidence="1" type="ORF">SAMN04488522_105296</name>
</gene>
<proteinExistence type="predicted"/>
<protein>
    <submittedName>
        <fullName evidence="1">Uncharacterized protein</fullName>
    </submittedName>
</protein>
<dbReference type="EMBL" id="FQUQ01000005">
    <property type="protein sequence ID" value="SHG38376.1"/>
    <property type="molecule type" value="Genomic_DNA"/>
</dbReference>